<accession>A0A5B7DTI6</accession>
<keyword evidence="3" id="KW-1185">Reference proteome</keyword>
<protein>
    <submittedName>
        <fullName evidence="2">Uncharacterized protein</fullName>
    </submittedName>
</protein>
<keyword evidence="1" id="KW-0732">Signal</keyword>
<gene>
    <name evidence="2" type="ORF">E2C01_017832</name>
</gene>
<feature type="signal peptide" evidence="1">
    <location>
        <begin position="1"/>
        <end position="16"/>
    </location>
</feature>
<feature type="chain" id="PRO_5022842830" evidence="1">
    <location>
        <begin position="17"/>
        <end position="38"/>
    </location>
</feature>
<comment type="caution">
    <text evidence="2">The sequence shown here is derived from an EMBL/GenBank/DDBJ whole genome shotgun (WGS) entry which is preliminary data.</text>
</comment>
<evidence type="ECO:0000313" key="2">
    <source>
        <dbReference type="EMBL" id="MPC24738.1"/>
    </source>
</evidence>
<evidence type="ECO:0000256" key="1">
    <source>
        <dbReference type="SAM" id="SignalP"/>
    </source>
</evidence>
<evidence type="ECO:0000313" key="3">
    <source>
        <dbReference type="Proteomes" id="UP000324222"/>
    </source>
</evidence>
<reference evidence="2 3" key="1">
    <citation type="submission" date="2019-05" db="EMBL/GenBank/DDBJ databases">
        <title>Another draft genome of Portunus trituberculatus and its Hox gene families provides insights of decapod evolution.</title>
        <authorList>
            <person name="Jeong J.-H."/>
            <person name="Song I."/>
            <person name="Kim S."/>
            <person name="Choi T."/>
            <person name="Kim D."/>
            <person name="Ryu S."/>
            <person name="Kim W."/>
        </authorList>
    </citation>
    <scope>NUCLEOTIDE SEQUENCE [LARGE SCALE GENOMIC DNA]</scope>
    <source>
        <tissue evidence="2">Muscle</tissue>
    </source>
</reference>
<name>A0A5B7DTI6_PORTR</name>
<sequence>MLLISFYLFVVGKVTLECFCCFQVNIKGERNLYIYIYN</sequence>
<dbReference type="Proteomes" id="UP000324222">
    <property type="component" value="Unassembled WGS sequence"/>
</dbReference>
<proteinExistence type="predicted"/>
<dbReference type="EMBL" id="VSRR010001368">
    <property type="protein sequence ID" value="MPC24738.1"/>
    <property type="molecule type" value="Genomic_DNA"/>
</dbReference>
<organism evidence="2 3">
    <name type="scientific">Portunus trituberculatus</name>
    <name type="common">Swimming crab</name>
    <name type="synonym">Neptunus trituberculatus</name>
    <dbReference type="NCBI Taxonomy" id="210409"/>
    <lineage>
        <taxon>Eukaryota</taxon>
        <taxon>Metazoa</taxon>
        <taxon>Ecdysozoa</taxon>
        <taxon>Arthropoda</taxon>
        <taxon>Crustacea</taxon>
        <taxon>Multicrustacea</taxon>
        <taxon>Malacostraca</taxon>
        <taxon>Eumalacostraca</taxon>
        <taxon>Eucarida</taxon>
        <taxon>Decapoda</taxon>
        <taxon>Pleocyemata</taxon>
        <taxon>Brachyura</taxon>
        <taxon>Eubrachyura</taxon>
        <taxon>Portunoidea</taxon>
        <taxon>Portunidae</taxon>
        <taxon>Portuninae</taxon>
        <taxon>Portunus</taxon>
    </lineage>
</organism>
<dbReference type="AlphaFoldDB" id="A0A5B7DTI6"/>